<sequence>MTEVTFIVKAECVLLVTHWIHSIKFSRYERRSVNRLILQSLSNTVRRFQWRHPPRLPNWRQQTYRNLSSYFKFLVGGGTIYCLSGVALTVNAAEANPLHSSQYKLGKKEEERAIAEADSLFSLYQVDRLYEFLKKFEHTTARSFVGDLPGLLVIKQRIAIRNRRKEETDVRRIPTCKEEFGVV</sequence>
<comment type="caution">
    <text evidence="1">The sequence shown here is derived from an EMBL/GenBank/DDBJ whole genome shotgun (WGS) entry which is preliminary data.</text>
</comment>
<gene>
    <name evidence="1" type="ORF">EB796_024477</name>
</gene>
<dbReference type="AlphaFoldDB" id="A0A7J7ITG2"/>
<dbReference type="EMBL" id="VXIV02003422">
    <property type="protein sequence ID" value="KAF6017213.1"/>
    <property type="molecule type" value="Genomic_DNA"/>
</dbReference>
<proteinExistence type="predicted"/>
<evidence type="ECO:0000313" key="2">
    <source>
        <dbReference type="Proteomes" id="UP000593567"/>
    </source>
</evidence>
<dbReference type="Proteomes" id="UP000593567">
    <property type="component" value="Unassembled WGS sequence"/>
</dbReference>
<protein>
    <submittedName>
        <fullName evidence="1">Uncharacterized protein</fullName>
    </submittedName>
</protein>
<name>A0A7J7ITG2_BUGNE</name>
<keyword evidence="2" id="KW-1185">Reference proteome</keyword>
<evidence type="ECO:0000313" key="1">
    <source>
        <dbReference type="EMBL" id="KAF6017213.1"/>
    </source>
</evidence>
<organism evidence="1 2">
    <name type="scientific">Bugula neritina</name>
    <name type="common">Brown bryozoan</name>
    <name type="synonym">Sertularia neritina</name>
    <dbReference type="NCBI Taxonomy" id="10212"/>
    <lineage>
        <taxon>Eukaryota</taxon>
        <taxon>Metazoa</taxon>
        <taxon>Spiralia</taxon>
        <taxon>Lophotrochozoa</taxon>
        <taxon>Bryozoa</taxon>
        <taxon>Gymnolaemata</taxon>
        <taxon>Cheilostomatida</taxon>
        <taxon>Flustrina</taxon>
        <taxon>Buguloidea</taxon>
        <taxon>Bugulidae</taxon>
        <taxon>Bugula</taxon>
    </lineage>
</organism>
<accession>A0A7J7ITG2</accession>
<reference evidence="1" key="1">
    <citation type="submission" date="2020-06" db="EMBL/GenBank/DDBJ databases">
        <title>Draft genome of Bugula neritina, a colonial animal packing powerful symbionts and potential medicines.</title>
        <authorList>
            <person name="Rayko M."/>
        </authorList>
    </citation>
    <scope>NUCLEOTIDE SEQUENCE [LARGE SCALE GENOMIC DNA]</scope>
    <source>
        <strain evidence="1">Kwan_BN1</strain>
    </source>
</reference>